<evidence type="ECO:0000256" key="1">
    <source>
        <dbReference type="SAM" id="Phobius"/>
    </source>
</evidence>
<dbReference type="AlphaFoldDB" id="A0AA36CAN3"/>
<protein>
    <submittedName>
        <fullName evidence="2">Uncharacterized protein</fullName>
    </submittedName>
</protein>
<proteinExistence type="predicted"/>
<keyword evidence="1" id="KW-1133">Transmembrane helix</keyword>
<organism evidence="2 3">
    <name type="scientific">Mesorhabditis spiculigera</name>
    <dbReference type="NCBI Taxonomy" id="96644"/>
    <lineage>
        <taxon>Eukaryota</taxon>
        <taxon>Metazoa</taxon>
        <taxon>Ecdysozoa</taxon>
        <taxon>Nematoda</taxon>
        <taxon>Chromadorea</taxon>
        <taxon>Rhabditida</taxon>
        <taxon>Rhabditina</taxon>
        <taxon>Rhabditomorpha</taxon>
        <taxon>Rhabditoidea</taxon>
        <taxon>Rhabditidae</taxon>
        <taxon>Mesorhabditinae</taxon>
        <taxon>Mesorhabditis</taxon>
    </lineage>
</organism>
<sequence>MKESRLWIPSLLRQTRMAFRMGGVFSIAVYLLVCALVHLPDVRAA</sequence>
<dbReference type="Proteomes" id="UP001177023">
    <property type="component" value="Unassembled WGS sequence"/>
</dbReference>
<evidence type="ECO:0000313" key="3">
    <source>
        <dbReference type="Proteomes" id="UP001177023"/>
    </source>
</evidence>
<keyword evidence="3" id="KW-1185">Reference proteome</keyword>
<feature type="non-terminal residue" evidence="2">
    <location>
        <position position="45"/>
    </location>
</feature>
<keyword evidence="1" id="KW-0812">Transmembrane</keyword>
<gene>
    <name evidence="2" type="ORF">MSPICULIGERA_LOCUS3503</name>
</gene>
<reference evidence="2" key="1">
    <citation type="submission" date="2023-06" db="EMBL/GenBank/DDBJ databases">
        <authorList>
            <person name="Delattre M."/>
        </authorList>
    </citation>
    <scope>NUCLEOTIDE SEQUENCE</scope>
    <source>
        <strain evidence="2">AF72</strain>
    </source>
</reference>
<accession>A0AA36CAN3</accession>
<comment type="caution">
    <text evidence="2">The sequence shown here is derived from an EMBL/GenBank/DDBJ whole genome shotgun (WGS) entry which is preliminary data.</text>
</comment>
<keyword evidence="1" id="KW-0472">Membrane</keyword>
<name>A0AA36CAN3_9BILA</name>
<feature type="transmembrane region" description="Helical" evidence="1">
    <location>
        <begin position="21"/>
        <end position="39"/>
    </location>
</feature>
<evidence type="ECO:0000313" key="2">
    <source>
        <dbReference type="EMBL" id="CAJ0564837.1"/>
    </source>
</evidence>
<dbReference type="EMBL" id="CATQJA010000923">
    <property type="protein sequence ID" value="CAJ0564837.1"/>
    <property type="molecule type" value="Genomic_DNA"/>
</dbReference>